<dbReference type="OMA" id="RYADVQP"/>
<dbReference type="HOGENOM" id="CLU_455584_0_0_1"/>
<dbReference type="InParanoid" id="A0A074YFI9"/>
<sequence length="599" mass="66044">MSTIITPPEPRTLFPPLLACLPTAFMSPRPPPALLPLLSPILRQRVNLLAGNTSSGQGGWLNLLSWSSSRSSKLGAKIENLQLEAHPVSGELELEDIDKIGYKRVDEETLQSCLQVEEFGLLPVYVWCENDAEGGQVGGTTGWRLAELRAIEDLSDDIVQWTDSIDAANDVFESKSHPNAPSTIIPQQATAQDDDDDDDDYWASYDRTPNNRTPARTPAKRASPAPTSTTASNLGPTNDELEYFARYAAEVQPALDDHDPDEEHPETADSTLRGGELSEKRSIATPAGEPNTNPAPPMYASENSEFSATLQREKAALEAPRPTSPASSVDKLERGAEDMTRAEVGVKQFISTEMKSMFRLARSVGMGREEFERIIKTEIDVLNSDREQIYLPIFLSSTLPSDSLHSVAMSTWSIRGISISCGMDLPLTVTCADDLTITILNSSTLTSDCSPRLYNSVSATEEEIASLRQMLGLNMPLTTPPRNIYSFSHYATLIQRSQNIAESDHYAIFLSHYLAASILDLQTSYLITGNINPANLADVEDLLSTHLSKTMFENKQQQKWFTRLNDCSPKDSSSIKFPIKDAEEFAKCLITSKSRKRGF</sequence>
<evidence type="ECO:0000313" key="3">
    <source>
        <dbReference type="Proteomes" id="UP000030641"/>
    </source>
</evidence>
<dbReference type="STRING" id="1043005.A0A074YFI9"/>
<dbReference type="Proteomes" id="UP000030641">
    <property type="component" value="Unassembled WGS sequence"/>
</dbReference>
<dbReference type="OrthoDB" id="5578001at2759"/>
<keyword evidence="3" id="KW-1185">Reference proteome</keyword>
<feature type="compositionally biased region" description="Polar residues" evidence="1">
    <location>
        <begin position="301"/>
        <end position="310"/>
    </location>
</feature>
<gene>
    <name evidence="2" type="ORF">AUEXF2481DRAFT_30182</name>
</gene>
<feature type="region of interest" description="Disordered" evidence="1">
    <location>
        <begin position="172"/>
        <end position="237"/>
    </location>
</feature>
<feature type="compositionally biased region" description="Acidic residues" evidence="1">
    <location>
        <begin position="192"/>
        <end position="201"/>
    </location>
</feature>
<proteinExistence type="predicted"/>
<dbReference type="GeneID" id="25364125"/>
<feature type="compositionally biased region" description="Polar residues" evidence="1">
    <location>
        <begin position="225"/>
        <end position="236"/>
    </location>
</feature>
<dbReference type="AlphaFoldDB" id="A0A074YFI9"/>
<dbReference type="RefSeq" id="XP_013343152.1">
    <property type="nucleotide sequence ID" value="XM_013487698.1"/>
</dbReference>
<organism evidence="2 3">
    <name type="scientific">Aureobasidium subglaciale (strain EXF-2481)</name>
    <name type="common">Aureobasidium pullulans var. subglaciale</name>
    <dbReference type="NCBI Taxonomy" id="1043005"/>
    <lineage>
        <taxon>Eukaryota</taxon>
        <taxon>Fungi</taxon>
        <taxon>Dikarya</taxon>
        <taxon>Ascomycota</taxon>
        <taxon>Pezizomycotina</taxon>
        <taxon>Dothideomycetes</taxon>
        <taxon>Dothideomycetidae</taxon>
        <taxon>Dothideales</taxon>
        <taxon>Saccotheciaceae</taxon>
        <taxon>Aureobasidium</taxon>
    </lineage>
</organism>
<evidence type="ECO:0000256" key="1">
    <source>
        <dbReference type="SAM" id="MobiDB-lite"/>
    </source>
</evidence>
<protein>
    <submittedName>
        <fullName evidence="2">Uncharacterized protein</fullName>
    </submittedName>
</protein>
<feature type="compositionally biased region" description="Polar residues" evidence="1">
    <location>
        <begin position="177"/>
        <end position="191"/>
    </location>
</feature>
<reference evidence="2 3" key="1">
    <citation type="journal article" date="2014" name="BMC Genomics">
        <title>Genome sequencing of four Aureobasidium pullulans varieties: biotechnological potential, stress tolerance, and description of new species.</title>
        <authorList>
            <person name="Gostin Ar C."/>
            <person name="Ohm R.A."/>
            <person name="Kogej T."/>
            <person name="Sonjak S."/>
            <person name="Turk M."/>
            <person name="Zajc J."/>
            <person name="Zalar P."/>
            <person name="Grube M."/>
            <person name="Sun H."/>
            <person name="Han J."/>
            <person name="Sharma A."/>
            <person name="Chiniquy J."/>
            <person name="Ngan C.Y."/>
            <person name="Lipzen A."/>
            <person name="Barry K."/>
            <person name="Grigoriev I.V."/>
            <person name="Gunde-Cimerman N."/>
        </authorList>
    </citation>
    <scope>NUCLEOTIDE SEQUENCE [LARGE SCALE GENOMIC DNA]</scope>
    <source>
        <strain evidence="2 3">EXF-2481</strain>
    </source>
</reference>
<dbReference type="EMBL" id="KL584761">
    <property type="protein sequence ID" value="KEQ94824.1"/>
    <property type="molecule type" value="Genomic_DNA"/>
</dbReference>
<feature type="region of interest" description="Disordered" evidence="1">
    <location>
        <begin position="254"/>
        <end position="336"/>
    </location>
</feature>
<accession>A0A074YFI9</accession>
<name>A0A074YFI9_AURSE</name>
<evidence type="ECO:0000313" key="2">
    <source>
        <dbReference type="EMBL" id="KEQ94824.1"/>
    </source>
</evidence>